<sequence length="2384" mass="233848" precursor="true">MHKVKSALLAAILLVVTGSLLSANDGKIISIVGAGQGGSLANSIPAASAQLVAPGGIWVDASNNVFIADSGNNRVVVVQYPSGILYQIAGNGTATSSGDGGSALQSSVNRPMGLAADFNGNLYISEFQGNRIRRIDMQTGMISTVAGTGVQGFAGDGGLAGSAQLSHPAGIAFDSAGNLYIADMGNFRIRRIDGQTGVITTIAGDGSNTTSPDGVLAAGAGLSQPIWVAPDRSGGLLVSEMGAMRIRRVDLAGGGLTTVAGNGNANFTGDGVPAQNAGIGGPLGLTVFVNGDVLFADGTGRVRRVEAATGLITTVAGNGTGPHGVSTAGGGSSSPSCYAAVIGDNGPATSATLDGPFGVLLTTSGNLLISDSLDCRVRAVNFPSSYPFTNTTLTSSATILQPNQTAVLTATVTPIGAGGAPTGTIQFVDASLGTVLGAVPLSGGTATFVIGAGNTGSRTVMAVYGGDAAFNGSGSPQITLSQSSASKIAATLTLSVNQNPSIAGTATVFTATVNPPDGATAQPTGPVAFYDGSLPVGTANLVNGVATLPVVFTSTGNHAMFAAYPGDNNYSQVLSVILTQPVIGAPPQVTVTSGTSNSTYGQPVQLTVSVVPASATGTIQLTVDQSPIPALTLPAGGVLVIPVPLLSAGTHTITAVYSGDGNYPAATSAPFIQTVAKATPLFTVTSSLNPSTAGQAVTLTVTMTPVSNGSGLDLQIGNPPASLQATWSAGQTSITTADLSIGTHTVKGVWGGDANVLAGSSAILTQTVQGNPSTTSLTASPNPSVYGRAVILTATVTPASATGLVAFNRNGVPLAVANIVSGQAQISIATLPVGSNSLTAAYAGDAINSGSTSPALTQVVTAAMTPTSVKLTSSANPSVAGRQLWITATVTPSAATGTIQFQDGATTLGTATLANGWATLLLSSPAVGTLSLTASYSGNINYLAGTSPVLTQTISPASPVVVTPAVISTLVGLPNGCAPGVSYCGIGHPVADQAGNLYFQDGYQILMRSPAGVVTAIAGNGQPGSAGDGGPALSASIGASGQLTVHGSRVCFGERFANKVRCVDISTGLIQGYGTGTQASSGDGGNVSAASFYAPSGGVFDDAGNFYIAEFGRDSVRRIDAVTSIVTTVAGPGPGYGGMPLGDGGPAVGANLLSVGDLAYYSGSLYIADSGNGRVRKVDLTTGMISSVASTSARYIAIDQSGNLFYNSGLTVNMMDASGSISTIANADNYSGIGTDDILAADTVFGGMAGLGWDSAAQRLMIADQSRLRQVFFTPPTTTALTLSPNPGTPGGQVALTAVVTPATATGSVRFYQDYLLLGSASIAGGAAGFTWVPPIGGNPTAAMRAVYGGDLNNNLSISPTVTATIRAGSSPSSLVLTSNLNPSLPGSPVTLTAAVSPGGTTGSVAFYSNGALQGTAPLVSGQAQWTMAALPAGSYILQARYGGDVTYAGSFSSMVTQKVAPAVTVALTSSVNPSVAGQPVSFTAALTPSTASGTVQFLDGATLLGTGTIASGVAAITVSALPVGTHSITAVYGGDANNVGATSAVLTQTVNKAASTVSLASSTNPATAGQSITLTATVTPATATGTVRFVDGSTVLGTAPVTGGSANFSISTLTTDTHSITAVYSGDGDNADSTSTPLSQVVKATVTVALTYSANPATLGEPLTLSATISPAAATGTVQFLDGVALLGTVPVTGGVAVLSISNLTAGQHSINVVYGGDATYFTATAGAGMQVKTGITITLSVSPNPPVAGQTVTFTAAMSPAAATGTVRFADWSGAQLGAAPISAGIARLVVTPQTFAYPAGAQKIMASYDGDATYMYGTATLNMNVAQAPTSVALTSSLNPSTSGQSVTFTAVVSPATAGGSVQFLDGSTVLASAAVNGGTALLSLSTLSAGAHSITAAYSGDTNNVASTSAVISQTVSKVTASVALVASQNPALFGQNIPLSATVMPGSASGSVQFLDGTTVLGTASLADGTAAISISTLAVGQHAITAVYSGDAQHTGATSTVVTETINMRSSTVIVTSSLNPSQFGQAINFSAAVTPATATGTVQFLDGSTLLGTAILIGGAGSITTSTLAPGNHSITAVYSGDGSTFGSTSAVLTQTVNKAPSAVTVVSSANPAVVGSTVTFTASLTHTPGSATGGVQFLDGSTVLGTVTLSSGTAALTTSSLAAGSHTITAAYSGDVDFVGSSASLNQSVLNSTSTSLTADHSSTTYGQTITFTATLSPSTATGTVTFLDGGSVIIGSATVSGGHAKLVIATLPAGSHSITASYGGDAADFVSSSAALSLTVAQVKPSVNLAASPSTAVVGQTVTLTVAISANAATGTVTFNDGTQPLGTAPVSNGAAVFSTTALAAGNHAVTAVYSGDLNYTSVTSNKVNVNVKVK</sequence>
<feature type="domain" description="Bacterial Ig-like" evidence="2">
    <location>
        <begin position="1561"/>
        <end position="1643"/>
    </location>
</feature>
<accession>Q01RF7</accession>
<dbReference type="Pfam" id="PF16640">
    <property type="entry name" value="Big_3_5"/>
    <property type="match status" value="17"/>
</dbReference>
<feature type="domain" description="Bacterial Ig-like" evidence="2">
    <location>
        <begin position="592"/>
        <end position="676"/>
    </location>
</feature>
<feature type="domain" description="Bacterial Ig-like" evidence="2">
    <location>
        <begin position="1468"/>
        <end position="1552"/>
    </location>
</feature>
<evidence type="ECO:0000256" key="1">
    <source>
        <dbReference type="SAM" id="SignalP"/>
    </source>
</evidence>
<evidence type="ECO:0000259" key="3">
    <source>
        <dbReference type="Pfam" id="PF25021"/>
    </source>
</evidence>
<organism evidence="4">
    <name type="scientific">Solibacter usitatus (strain Ellin6076)</name>
    <dbReference type="NCBI Taxonomy" id="234267"/>
    <lineage>
        <taxon>Bacteria</taxon>
        <taxon>Pseudomonadati</taxon>
        <taxon>Acidobacteriota</taxon>
        <taxon>Terriglobia</taxon>
        <taxon>Bryobacterales</taxon>
        <taxon>Solibacteraceae</taxon>
        <taxon>Candidatus Solibacter</taxon>
    </lineage>
</organism>
<dbReference type="PANTHER" id="PTHR46388">
    <property type="entry name" value="NHL REPEAT-CONTAINING PROTEIN 2"/>
    <property type="match status" value="1"/>
</dbReference>
<dbReference type="SUPFAM" id="SSF101898">
    <property type="entry name" value="NHL repeat"/>
    <property type="match status" value="1"/>
</dbReference>
<feature type="signal peptide" evidence="1">
    <location>
        <begin position="1"/>
        <end position="22"/>
    </location>
</feature>
<evidence type="ECO:0000313" key="4">
    <source>
        <dbReference type="EMBL" id="ABJ87763.1"/>
    </source>
</evidence>
<keyword evidence="1" id="KW-0732">Signal</keyword>
<dbReference type="InterPro" id="IPR013783">
    <property type="entry name" value="Ig-like_fold"/>
</dbReference>
<dbReference type="eggNOG" id="COG3386">
    <property type="taxonomic scope" value="Bacteria"/>
</dbReference>
<evidence type="ECO:0000259" key="2">
    <source>
        <dbReference type="Pfam" id="PF16640"/>
    </source>
</evidence>
<dbReference type="SUPFAM" id="SSF63825">
    <property type="entry name" value="YWTD domain"/>
    <property type="match status" value="1"/>
</dbReference>
<dbReference type="InParanoid" id="Q01RF7"/>
<feature type="domain" description="Bacterial Ig-like" evidence="2">
    <location>
        <begin position="2021"/>
        <end position="2105"/>
    </location>
</feature>
<name>Q01RF7_SOLUE</name>
<feature type="domain" description="Bacterial Ig-like" evidence="2">
    <location>
        <begin position="1281"/>
        <end position="1366"/>
    </location>
</feature>
<dbReference type="InterPro" id="IPR011042">
    <property type="entry name" value="6-blade_b-propeller_TolB-like"/>
</dbReference>
<feature type="domain" description="Bacterial Ig-like" evidence="2">
    <location>
        <begin position="1929"/>
        <end position="2013"/>
    </location>
</feature>
<gene>
    <name evidence="4" type="ordered locus">Acid_6846</name>
</gene>
<feature type="domain" description="Teneurin NHL" evidence="3">
    <location>
        <begin position="154"/>
        <end position="209"/>
    </location>
</feature>
<feature type="domain" description="Bacterial Ig-like" evidence="2">
    <location>
        <begin position="1741"/>
        <end position="1828"/>
    </location>
</feature>
<dbReference type="SUPFAM" id="SSF63829">
    <property type="entry name" value="Calcium-dependent phosphotriesterase"/>
    <property type="match status" value="1"/>
</dbReference>
<feature type="chain" id="PRO_5004163011" evidence="1">
    <location>
        <begin position="23"/>
        <end position="2384"/>
    </location>
</feature>
<reference evidence="4" key="1">
    <citation type="submission" date="2006-10" db="EMBL/GenBank/DDBJ databases">
        <title>Complete sequence of Solibacter usitatus Ellin6076.</title>
        <authorList>
            <consortium name="US DOE Joint Genome Institute"/>
            <person name="Copeland A."/>
            <person name="Lucas S."/>
            <person name="Lapidus A."/>
            <person name="Barry K."/>
            <person name="Detter J.C."/>
            <person name="Glavina del Rio T."/>
            <person name="Hammon N."/>
            <person name="Israni S."/>
            <person name="Dalin E."/>
            <person name="Tice H."/>
            <person name="Pitluck S."/>
            <person name="Thompson L.S."/>
            <person name="Brettin T."/>
            <person name="Bruce D."/>
            <person name="Han C."/>
            <person name="Tapia R."/>
            <person name="Gilna P."/>
            <person name="Schmutz J."/>
            <person name="Larimer F."/>
            <person name="Land M."/>
            <person name="Hauser L."/>
            <person name="Kyrpides N."/>
            <person name="Mikhailova N."/>
            <person name="Janssen P.H."/>
            <person name="Kuske C.R."/>
            <person name="Richardson P."/>
        </authorList>
    </citation>
    <scope>NUCLEOTIDE SEQUENCE</scope>
    <source>
        <strain evidence="4">Ellin6076</strain>
    </source>
</reference>
<feature type="domain" description="Bacterial Ig-like" evidence="2">
    <location>
        <begin position="871"/>
        <end position="954"/>
    </location>
</feature>
<dbReference type="KEGG" id="sus:Acid_6846"/>
<dbReference type="Pfam" id="PF25021">
    <property type="entry name" value="TEN_NHL"/>
    <property type="match status" value="1"/>
</dbReference>
<dbReference type="STRING" id="234267.Acid_6846"/>
<feature type="domain" description="Bacterial Ig-like" evidence="2">
    <location>
        <begin position="1651"/>
        <end position="1728"/>
    </location>
</feature>
<dbReference type="HOGENOM" id="CLU_230250_0_0_0"/>
<feature type="domain" description="Bacterial Ig-like" evidence="2">
    <location>
        <begin position="495"/>
        <end position="574"/>
    </location>
</feature>
<feature type="domain" description="Bacterial Ig-like" evidence="2">
    <location>
        <begin position="1837"/>
        <end position="1921"/>
    </location>
</feature>
<proteinExistence type="predicted"/>
<dbReference type="InterPro" id="IPR032109">
    <property type="entry name" value="Big_3_5"/>
</dbReference>
<dbReference type="EMBL" id="CP000473">
    <property type="protein sequence ID" value="ABJ87763.1"/>
    <property type="molecule type" value="Genomic_DNA"/>
</dbReference>
<dbReference type="Gene3D" id="2.120.10.30">
    <property type="entry name" value="TolB, C-terminal domain"/>
    <property type="match status" value="5"/>
</dbReference>
<feature type="domain" description="Bacterial Ig-like" evidence="2">
    <location>
        <begin position="2205"/>
        <end position="2290"/>
    </location>
</feature>
<feature type="domain" description="Bacterial Ig-like" evidence="2">
    <location>
        <begin position="2298"/>
        <end position="2381"/>
    </location>
</feature>
<protein>
    <submittedName>
        <fullName evidence="4">NHL repeat containing protein</fullName>
    </submittedName>
</protein>
<dbReference type="Gene3D" id="2.60.40.10">
    <property type="entry name" value="Immunoglobulins"/>
    <property type="match status" value="17"/>
</dbReference>
<feature type="domain" description="Bacterial Ig-like" evidence="2">
    <location>
        <begin position="1377"/>
        <end position="1461"/>
    </location>
</feature>
<dbReference type="PANTHER" id="PTHR46388:SF2">
    <property type="entry name" value="NHL REPEAT-CONTAINING PROTEIN 2"/>
    <property type="match status" value="1"/>
</dbReference>
<dbReference type="eggNOG" id="COG2373">
    <property type="taxonomic scope" value="Bacteria"/>
</dbReference>
<feature type="domain" description="Bacterial Ig-like" evidence="2">
    <location>
        <begin position="2114"/>
        <end position="2197"/>
    </location>
</feature>
<feature type="domain" description="Bacterial Ig-like" evidence="2">
    <location>
        <begin position="393"/>
        <end position="480"/>
    </location>
</feature>
<dbReference type="InterPro" id="IPR056822">
    <property type="entry name" value="TEN_NHL"/>
</dbReference>
<feature type="domain" description="Bacterial Ig-like" evidence="2">
    <location>
        <begin position="777"/>
        <end position="861"/>
    </location>
</feature>